<proteinExistence type="predicted"/>
<name>A0ABT8JVP5_9BACL</name>
<feature type="region of interest" description="Disordered" evidence="1">
    <location>
        <begin position="116"/>
        <end position="145"/>
    </location>
</feature>
<evidence type="ECO:0000313" key="2">
    <source>
        <dbReference type="EMBL" id="MDN4609154.1"/>
    </source>
</evidence>
<evidence type="ECO:0000313" key="3">
    <source>
        <dbReference type="Proteomes" id="UP001175097"/>
    </source>
</evidence>
<sequence length="243" mass="28931">MQNGWIKLHRKIQDNGLYADSNMLKLWIHCLLKASHKERNQLIGNQMVELKPGEFVTGRESLAEEFNRGVSKAKAISPITLWRWLNNFEKWGMLNIKKTTKYSVVTITNWCEHQQDEQQVNNKRTTDEQQVNTNKNVKNDKNDKKENIVHQDELFEQWWELYANKKGRAKCLPKYRTLLKKYPHEQIMTGTKKYMEHRKGLLARNEFCPQQKNPLTFLNGEHFNDEYDSSPLQPIYKEWSGDY</sequence>
<accession>A0ABT8JVP5</accession>
<keyword evidence="3" id="KW-1185">Reference proteome</keyword>
<organism evidence="2 3">
    <name type="scientific">Sporosarcina highlanderae</name>
    <dbReference type="NCBI Taxonomy" id="3035916"/>
    <lineage>
        <taxon>Bacteria</taxon>
        <taxon>Bacillati</taxon>
        <taxon>Bacillota</taxon>
        <taxon>Bacilli</taxon>
        <taxon>Bacillales</taxon>
        <taxon>Caryophanaceae</taxon>
        <taxon>Sporosarcina</taxon>
    </lineage>
</organism>
<protein>
    <recommendedName>
        <fullName evidence="4">Replication protein</fullName>
    </recommendedName>
</protein>
<reference evidence="2" key="1">
    <citation type="submission" date="2023-03" db="EMBL/GenBank/DDBJ databases">
        <title>MT1 and MT2 Draft Genomes of Novel Species.</title>
        <authorList>
            <person name="Venkateswaran K."/>
        </authorList>
    </citation>
    <scope>NUCLEOTIDE SEQUENCE</scope>
    <source>
        <strain evidence="2">F6_3S_P_2</strain>
    </source>
</reference>
<dbReference type="EMBL" id="JAROCC010000020">
    <property type="protein sequence ID" value="MDN4609154.1"/>
    <property type="molecule type" value="Genomic_DNA"/>
</dbReference>
<evidence type="ECO:0000256" key="1">
    <source>
        <dbReference type="SAM" id="MobiDB-lite"/>
    </source>
</evidence>
<comment type="caution">
    <text evidence="2">The sequence shown here is derived from an EMBL/GenBank/DDBJ whole genome shotgun (WGS) entry which is preliminary data.</text>
</comment>
<dbReference type="Proteomes" id="UP001175097">
    <property type="component" value="Unassembled WGS sequence"/>
</dbReference>
<evidence type="ECO:0008006" key="4">
    <source>
        <dbReference type="Google" id="ProtNLM"/>
    </source>
</evidence>
<dbReference type="RefSeq" id="WP_301245759.1">
    <property type="nucleotide sequence ID" value="NZ_JAROCC010000020.1"/>
</dbReference>
<gene>
    <name evidence="2" type="ORF">P5G49_16955</name>
</gene>